<keyword evidence="2 6" id="KW-0067">ATP-binding</keyword>
<dbReference type="Gene3D" id="3.40.50.300">
    <property type="entry name" value="P-loop containing nucleotide triphosphate hydrolases"/>
    <property type="match status" value="1"/>
</dbReference>
<dbReference type="InterPro" id="IPR019489">
    <property type="entry name" value="Clp_ATPase_C"/>
</dbReference>
<feature type="region of interest" description="Disordered" evidence="3">
    <location>
        <begin position="405"/>
        <end position="502"/>
    </location>
</feature>
<feature type="domain" description="Clp ATPase C-terminal" evidence="5">
    <location>
        <begin position="618"/>
        <end position="712"/>
    </location>
</feature>
<keyword evidence="7" id="KW-1185">Reference proteome</keyword>
<dbReference type="InterPro" id="IPR003959">
    <property type="entry name" value="ATPase_AAA_core"/>
</dbReference>
<evidence type="ECO:0000256" key="2">
    <source>
        <dbReference type="ARBA" id="ARBA00022840"/>
    </source>
</evidence>
<feature type="compositionally biased region" description="Gly residues" evidence="3">
    <location>
        <begin position="101"/>
        <end position="111"/>
    </location>
</feature>
<dbReference type="Pfam" id="PF07724">
    <property type="entry name" value="AAA_2"/>
    <property type="match status" value="1"/>
</dbReference>
<dbReference type="InterPro" id="IPR003593">
    <property type="entry name" value="AAA+_ATPase"/>
</dbReference>
<dbReference type="GO" id="GO:0016887">
    <property type="term" value="F:ATP hydrolysis activity"/>
    <property type="evidence" value="ECO:0007669"/>
    <property type="project" value="InterPro"/>
</dbReference>
<dbReference type="GO" id="GO:0005524">
    <property type="term" value="F:ATP binding"/>
    <property type="evidence" value="ECO:0007669"/>
    <property type="project" value="UniProtKB-KW"/>
</dbReference>
<dbReference type="GO" id="GO:0051603">
    <property type="term" value="P:proteolysis involved in protein catabolic process"/>
    <property type="evidence" value="ECO:0007669"/>
    <property type="project" value="TreeGrafter"/>
</dbReference>
<dbReference type="InterPro" id="IPR027417">
    <property type="entry name" value="P-loop_NTPase"/>
</dbReference>
<evidence type="ECO:0000259" key="4">
    <source>
        <dbReference type="SMART" id="SM00382"/>
    </source>
</evidence>
<feature type="region of interest" description="Disordered" evidence="3">
    <location>
        <begin position="728"/>
        <end position="757"/>
    </location>
</feature>
<feature type="compositionally biased region" description="Gly residues" evidence="3">
    <location>
        <begin position="410"/>
        <end position="427"/>
    </location>
</feature>
<dbReference type="PANTHER" id="PTHR48102">
    <property type="entry name" value="ATP-DEPENDENT CLP PROTEASE ATP-BINDING SUBUNIT CLPX-LIKE, MITOCHONDRIAL-RELATED"/>
    <property type="match status" value="1"/>
</dbReference>
<feature type="compositionally biased region" description="Gly residues" evidence="3">
    <location>
        <begin position="482"/>
        <end position="502"/>
    </location>
</feature>
<keyword evidence="1" id="KW-0547">Nucleotide-binding</keyword>
<dbReference type="SMART" id="SM01086">
    <property type="entry name" value="ClpB_D2-small"/>
    <property type="match status" value="1"/>
</dbReference>
<dbReference type="EMBL" id="JANBOJ010000141">
    <property type="protein sequence ID" value="KAJ1721916.1"/>
    <property type="molecule type" value="Genomic_DNA"/>
</dbReference>
<comment type="caution">
    <text evidence="6">The sequence shown here is derived from an EMBL/GenBank/DDBJ whole genome shotgun (WGS) entry which is preliminary data.</text>
</comment>
<protein>
    <submittedName>
        <fullName evidence="6">ATP-binding protein</fullName>
    </submittedName>
</protein>
<proteinExistence type="predicted"/>
<dbReference type="Gene3D" id="1.10.8.60">
    <property type="match status" value="1"/>
</dbReference>
<feature type="compositionally biased region" description="Low complexity" evidence="3">
    <location>
        <begin position="243"/>
        <end position="259"/>
    </location>
</feature>
<gene>
    <name evidence="6" type="primary">MCX1</name>
    <name evidence="6" type="ORF">LPJ53_003605</name>
</gene>
<evidence type="ECO:0000256" key="1">
    <source>
        <dbReference type="ARBA" id="ARBA00022741"/>
    </source>
</evidence>
<feature type="region of interest" description="Disordered" evidence="3">
    <location>
        <begin position="236"/>
        <end position="278"/>
    </location>
</feature>
<evidence type="ECO:0000259" key="5">
    <source>
        <dbReference type="SMART" id="SM01086"/>
    </source>
</evidence>
<dbReference type="SMART" id="SM00382">
    <property type="entry name" value="AAA"/>
    <property type="match status" value="1"/>
</dbReference>
<dbReference type="AlphaFoldDB" id="A0A9W8CRT2"/>
<organism evidence="6 7">
    <name type="scientific">Coemansia erecta</name>
    <dbReference type="NCBI Taxonomy" id="147472"/>
    <lineage>
        <taxon>Eukaryota</taxon>
        <taxon>Fungi</taxon>
        <taxon>Fungi incertae sedis</taxon>
        <taxon>Zoopagomycota</taxon>
        <taxon>Kickxellomycotina</taxon>
        <taxon>Kickxellomycetes</taxon>
        <taxon>Kickxellales</taxon>
        <taxon>Kickxellaceae</taxon>
        <taxon>Coemansia</taxon>
    </lineage>
</organism>
<dbReference type="OrthoDB" id="1721884at2759"/>
<feature type="compositionally biased region" description="Low complexity" evidence="3">
    <location>
        <begin position="112"/>
        <end position="124"/>
    </location>
</feature>
<dbReference type="SUPFAM" id="SSF52540">
    <property type="entry name" value="P-loop containing nucleoside triphosphate hydrolases"/>
    <property type="match status" value="1"/>
</dbReference>
<evidence type="ECO:0000313" key="7">
    <source>
        <dbReference type="Proteomes" id="UP001149813"/>
    </source>
</evidence>
<feature type="region of interest" description="Disordered" evidence="3">
    <location>
        <begin position="55"/>
        <end position="156"/>
    </location>
</feature>
<feature type="compositionally biased region" description="Low complexity" evidence="3">
    <location>
        <begin position="134"/>
        <end position="150"/>
    </location>
</feature>
<evidence type="ECO:0000313" key="6">
    <source>
        <dbReference type="EMBL" id="KAJ1721916.1"/>
    </source>
</evidence>
<dbReference type="GO" id="GO:0005759">
    <property type="term" value="C:mitochondrial matrix"/>
    <property type="evidence" value="ECO:0007669"/>
    <property type="project" value="TreeGrafter"/>
</dbReference>
<sequence length="757" mass="79136">MASKLLLCSQRTAALTRLGTTSRISRSPALLRNSHSTLSRPFSTASTLRKAGREWDYIDGPSPNNQSAKDSSHKPSQLVASNAADAKPKKPASPIRASVGGSTGSSGGGSRGSSHSSANTSSTGIGSRRDDQARSSASDKMSSSSAGSPPGMEPISPKMASIEHIMRYLDEYVIGQERAKKTLSVAVYNHYNRVRANELKRQRRNGTGSAYPTHQYTYVTRPWNGAFDNSSLFVPESKDKAASPDSSSSSSSNPAAASSEPEVPKEQNAKTSDPQLTAPASLFENTVLETLLEKSNVLLLGPTGSGKTLLAKTLAQVLDVPFSVSDATPLTQAGYVGEDVEVVIQRLLQSCDYDVARAEQGIVFIDEIDKIARKPDSFSMSKDVSGEGVQQGLLRMLEGTVVTVTDKSGHGSGNGGGHGNNGNGHGGPMSPFPPSSTMPPSGIGHLTQSPPPMNAPNNAGVGSPLRRGGPLSGAFGPPTGTGHPGAPGSGAPHGGGNGGSGGGAKGEVYQVDTSNILFILSGAFVGLDRIIMERIAKASIGFGNPVRKVGDTSSPIDLQAMNVAPVSFADVSPEGSTGASAAAPFNPLDYTEPSDLIRFGLIPEFIGRLPVVTSVGALNKDALVRVLVEPKNALVRQYEALLALSGAHLHITQQALYAIAQQAIEKQTGARGLRRIMENMLLEPMFDCPGTSIRHVVIDSEVAAFKKRPLYFSKIQEADVEAAVWADEHRGDGSPAQVATSATRLDPDTRQSAVSSA</sequence>
<accession>A0A9W8CRT2</accession>
<dbReference type="InterPro" id="IPR050052">
    <property type="entry name" value="ATP-dep_Clp_protease_ClpX"/>
</dbReference>
<name>A0A9W8CRT2_9FUNG</name>
<dbReference type="PANTHER" id="PTHR48102:SF7">
    <property type="entry name" value="ATP-DEPENDENT CLP PROTEASE ATP-BINDING SUBUNIT CLPX-LIKE, MITOCHONDRIAL"/>
    <property type="match status" value="1"/>
</dbReference>
<evidence type="ECO:0000256" key="3">
    <source>
        <dbReference type="SAM" id="MobiDB-lite"/>
    </source>
</evidence>
<dbReference type="Pfam" id="PF10431">
    <property type="entry name" value="ClpB_D2-small"/>
    <property type="match status" value="1"/>
</dbReference>
<feature type="compositionally biased region" description="Polar residues" evidence="3">
    <location>
        <begin position="62"/>
        <end position="79"/>
    </location>
</feature>
<dbReference type="Proteomes" id="UP001149813">
    <property type="component" value="Unassembled WGS sequence"/>
</dbReference>
<dbReference type="FunFam" id="1.10.8.60:FF:000002">
    <property type="entry name" value="ATP-dependent Clp protease ATP-binding subunit ClpX"/>
    <property type="match status" value="1"/>
</dbReference>
<feature type="domain" description="AAA+ ATPase" evidence="4">
    <location>
        <begin position="293"/>
        <end position="546"/>
    </location>
</feature>
<reference evidence="6" key="1">
    <citation type="submission" date="2022-07" db="EMBL/GenBank/DDBJ databases">
        <title>Phylogenomic reconstructions and comparative analyses of Kickxellomycotina fungi.</title>
        <authorList>
            <person name="Reynolds N.K."/>
            <person name="Stajich J.E."/>
            <person name="Barry K."/>
            <person name="Grigoriev I.V."/>
            <person name="Crous P."/>
            <person name="Smith M.E."/>
        </authorList>
    </citation>
    <scope>NUCLEOTIDE SEQUENCE</scope>
    <source>
        <strain evidence="6">NBRC 32514</strain>
    </source>
</reference>